<dbReference type="InterPro" id="IPR018060">
    <property type="entry name" value="HTH_AraC"/>
</dbReference>
<keyword evidence="1" id="KW-0805">Transcription regulation</keyword>
<dbReference type="Proteomes" id="UP000553706">
    <property type="component" value="Unassembled WGS sequence"/>
</dbReference>
<keyword evidence="2 5" id="KW-0238">DNA-binding</keyword>
<dbReference type="SMART" id="SM00342">
    <property type="entry name" value="HTH_ARAC"/>
    <property type="match status" value="1"/>
</dbReference>
<feature type="domain" description="HTH araC/xylS-type" evidence="4">
    <location>
        <begin position="234"/>
        <end position="332"/>
    </location>
</feature>
<dbReference type="Pfam" id="PF12625">
    <property type="entry name" value="Arabinose_bd"/>
    <property type="match status" value="1"/>
</dbReference>
<dbReference type="InterPro" id="IPR020449">
    <property type="entry name" value="Tscrpt_reg_AraC-type_HTH"/>
</dbReference>
<organism evidence="5 6">
    <name type="scientific">Acidocella aromatica</name>
    <dbReference type="NCBI Taxonomy" id="1303579"/>
    <lineage>
        <taxon>Bacteria</taxon>
        <taxon>Pseudomonadati</taxon>
        <taxon>Pseudomonadota</taxon>
        <taxon>Alphaproteobacteria</taxon>
        <taxon>Acetobacterales</taxon>
        <taxon>Acidocellaceae</taxon>
        <taxon>Acidocella</taxon>
    </lineage>
</organism>
<dbReference type="GO" id="GO:0003700">
    <property type="term" value="F:DNA-binding transcription factor activity"/>
    <property type="evidence" value="ECO:0007669"/>
    <property type="project" value="InterPro"/>
</dbReference>
<sequence>MFGMSETNAERRMIRPSFVEEALDCLRRKGLPVAPVLEASGLQEAGAVSAEAYGRLWLALADAMQDEYFGLGGRAMRPGSFVMLCRVVLHSATLERALRRALRFLAVLLDDPRGELVLADGLAQVVLRDAGEARSAFAYRTFWIILHGIICWLVGRRVPLRLVDFRCAEPPGVADYRLFFGAPVHFACPNSRIAFDARYLALPVIRDEAALKPFLRAAPANLLVRYRYDAGLITNIRGRLRELPPTDWPDFAEMARQLRLSPSTLRHRLRQEGQSWNGLRDEIRRDLAIAALTGTKRGVAEIAAELGFAEPSAFHRAFRKWTSKSPGAYRKDLSALGPGQLAP</sequence>
<evidence type="ECO:0000259" key="4">
    <source>
        <dbReference type="PROSITE" id="PS01124"/>
    </source>
</evidence>
<keyword evidence="6" id="KW-1185">Reference proteome</keyword>
<proteinExistence type="predicted"/>
<dbReference type="InterPro" id="IPR009057">
    <property type="entry name" value="Homeodomain-like_sf"/>
</dbReference>
<evidence type="ECO:0000256" key="3">
    <source>
        <dbReference type="ARBA" id="ARBA00023163"/>
    </source>
</evidence>
<evidence type="ECO:0000256" key="2">
    <source>
        <dbReference type="ARBA" id="ARBA00023125"/>
    </source>
</evidence>
<name>A0A840VBS1_9PROT</name>
<comment type="caution">
    <text evidence="5">The sequence shown here is derived from an EMBL/GenBank/DDBJ whole genome shotgun (WGS) entry which is preliminary data.</text>
</comment>
<dbReference type="AlphaFoldDB" id="A0A840VBS1"/>
<dbReference type="PRINTS" id="PR00032">
    <property type="entry name" value="HTHARAC"/>
</dbReference>
<dbReference type="EMBL" id="JACHFJ010000006">
    <property type="protein sequence ID" value="MBB5373348.1"/>
    <property type="molecule type" value="Genomic_DNA"/>
</dbReference>
<reference evidence="5 6" key="1">
    <citation type="submission" date="2020-08" db="EMBL/GenBank/DDBJ databases">
        <title>Genomic Encyclopedia of Type Strains, Phase IV (KMG-IV): sequencing the most valuable type-strain genomes for metagenomic binning, comparative biology and taxonomic classification.</title>
        <authorList>
            <person name="Goeker M."/>
        </authorList>
    </citation>
    <scope>NUCLEOTIDE SEQUENCE [LARGE SCALE GENOMIC DNA]</scope>
    <source>
        <strain evidence="5 6">DSM 27026</strain>
    </source>
</reference>
<dbReference type="PANTHER" id="PTHR47894">
    <property type="entry name" value="HTH-TYPE TRANSCRIPTIONAL REGULATOR GADX"/>
    <property type="match status" value="1"/>
</dbReference>
<dbReference type="PROSITE" id="PS01124">
    <property type="entry name" value="HTH_ARAC_FAMILY_2"/>
    <property type="match status" value="1"/>
</dbReference>
<accession>A0A840VBS1</accession>
<dbReference type="SUPFAM" id="SSF46689">
    <property type="entry name" value="Homeodomain-like"/>
    <property type="match status" value="1"/>
</dbReference>
<dbReference type="GO" id="GO:0000976">
    <property type="term" value="F:transcription cis-regulatory region binding"/>
    <property type="evidence" value="ECO:0007669"/>
    <property type="project" value="TreeGrafter"/>
</dbReference>
<dbReference type="InterPro" id="IPR032687">
    <property type="entry name" value="AraC-type_N"/>
</dbReference>
<dbReference type="Gene3D" id="1.10.10.60">
    <property type="entry name" value="Homeodomain-like"/>
    <property type="match status" value="1"/>
</dbReference>
<evidence type="ECO:0000313" key="6">
    <source>
        <dbReference type="Proteomes" id="UP000553706"/>
    </source>
</evidence>
<evidence type="ECO:0000313" key="5">
    <source>
        <dbReference type="EMBL" id="MBB5373348.1"/>
    </source>
</evidence>
<keyword evidence="3" id="KW-0804">Transcription</keyword>
<dbReference type="PANTHER" id="PTHR47894:SF1">
    <property type="entry name" value="HTH-TYPE TRANSCRIPTIONAL REGULATOR VQSM"/>
    <property type="match status" value="1"/>
</dbReference>
<gene>
    <name evidence="5" type="ORF">HNP71_001608</name>
</gene>
<dbReference type="RefSeq" id="WP_221246691.1">
    <property type="nucleotide sequence ID" value="NZ_JACHFJ010000006.1"/>
</dbReference>
<evidence type="ECO:0000256" key="1">
    <source>
        <dbReference type="ARBA" id="ARBA00023015"/>
    </source>
</evidence>
<dbReference type="Pfam" id="PF12833">
    <property type="entry name" value="HTH_18"/>
    <property type="match status" value="1"/>
</dbReference>
<dbReference type="GO" id="GO:0005829">
    <property type="term" value="C:cytosol"/>
    <property type="evidence" value="ECO:0007669"/>
    <property type="project" value="TreeGrafter"/>
</dbReference>
<protein>
    <submittedName>
        <fullName evidence="5">AraC-like DNA-binding protein</fullName>
    </submittedName>
</protein>